<accession>A0A6I3KV93</accession>
<reference evidence="7 8" key="1">
    <citation type="submission" date="2019-11" db="EMBL/GenBank/DDBJ databases">
        <title>Nocardia sp. nov. CT2-14 isolated from soil.</title>
        <authorList>
            <person name="Kanchanasin P."/>
            <person name="Tanasupawat S."/>
            <person name="Yuki M."/>
            <person name="Kudo T."/>
        </authorList>
    </citation>
    <scope>NUCLEOTIDE SEQUENCE [LARGE SCALE GENOMIC DNA]</scope>
    <source>
        <strain evidence="7 8">CT2-14</strain>
    </source>
</reference>
<evidence type="ECO:0000256" key="2">
    <source>
        <dbReference type="ARBA" id="ARBA00022692"/>
    </source>
</evidence>
<organism evidence="7 8">
    <name type="scientific">Nocardia aurantiaca</name>
    <dbReference type="NCBI Taxonomy" id="2675850"/>
    <lineage>
        <taxon>Bacteria</taxon>
        <taxon>Bacillati</taxon>
        <taxon>Actinomycetota</taxon>
        <taxon>Actinomycetes</taxon>
        <taxon>Mycobacteriales</taxon>
        <taxon>Nocardiaceae</taxon>
        <taxon>Nocardia</taxon>
    </lineage>
</organism>
<protein>
    <submittedName>
        <fullName evidence="7">RDD family protein</fullName>
    </submittedName>
</protein>
<dbReference type="AlphaFoldDB" id="A0A6I3KV93"/>
<dbReference type="PANTHER" id="PTHR38480">
    <property type="entry name" value="SLR0254 PROTEIN"/>
    <property type="match status" value="1"/>
</dbReference>
<evidence type="ECO:0000313" key="7">
    <source>
        <dbReference type="EMBL" id="MTE11954.1"/>
    </source>
</evidence>
<dbReference type="RefSeq" id="WP_154786483.1">
    <property type="nucleotide sequence ID" value="NZ_WMBB01000002.1"/>
</dbReference>
<feature type="transmembrane region" description="Helical" evidence="5">
    <location>
        <begin position="114"/>
        <end position="136"/>
    </location>
</feature>
<comment type="caution">
    <text evidence="7">The sequence shown here is derived from an EMBL/GenBank/DDBJ whole genome shotgun (WGS) entry which is preliminary data.</text>
</comment>
<gene>
    <name evidence="7" type="ORF">GLP40_04020</name>
</gene>
<evidence type="ECO:0000256" key="1">
    <source>
        <dbReference type="ARBA" id="ARBA00004141"/>
    </source>
</evidence>
<keyword evidence="3 5" id="KW-1133">Transmembrane helix</keyword>
<dbReference type="Pfam" id="PF06271">
    <property type="entry name" value="RDD"/>
    <property type="match status" value="1"/>
</dbReference>
<evidence type="ECO:0000256" key="4">
    <source>
        <dbReference type="ARBA" id="ARBA00023136"/>
    </source>
</evidence>
<dbReference type="Proteomes" id="UP000432464">
    <property type="component" value="Unassembled WGS sequence"/>
</dbReference>
<evidence type="ECO:0000256" key="5">
    <source>
        <dbReference type="SAM" id="Phobius"/>
    </source>
</evidence>
<feature type="transmembrane region" description="Helical" evidence="5">
    <location>
        <begin position="32"/>
        <end position="55"/>
    </location>
</feature>
<dbReference type="GO" id="GO:0016020">
    <property type="term" value="C:membrane"/>
    <property type="evidence" value="ECO:0007669"/>
    <property type="project" value="UniProtKB-SubCell"/>
</dbReference>
<sequence length="267" mass="28556">MDRALFTTGEAVAVELPIARIPTRAAAFLLDLLVQVVIGLLLTLLFEALLVWIGADSAWRDAAVLVAMVSALIGYPVLFETFSRGRSVGKMAVGLRVVRADGGPVDFRHAVTRGLAGIVDFWILGTGLIAIVVSLCSPNARRVGDALAGTVVVHDRSRLPFAALAAPPPWLMGWARQLDLSGLSDELALATRQYLLRFRTLTPEVQDQLGRALVIAVCTSLRTPPLNGCPPLQILGAVLAERQRRAIPPPLFAQRPVAVPVTAPRSA</sequence>
<evidence type="ECO:0000256" key="3">
    <source>
        <dbReference type="ARBA" id="ARBA00022989"/>
    </source>
</evidence>
<dbReference type="InterPro" id="IPR010432">
    <property type="entry name" value="RDD"/>
</dbReference>
<feature type="domain" description="RDD" evidence="6">
    <location>
        <begin position="21"/>
        <end position="149"/>
    </location>
</feature>
<evidence type="ECO:0000313" key="8">
    <source>
        <dbReference type="Proteomes" id="UP000432464"/>
    </source>
</evidence>
<keyword evidence="8" id="KW-1185">Reference proteome</keyword>
<keyword evidence="4 5" id="KW-0472">Membrane</keyword>
<dbReference type="EMBL" id="WMBB01000002">
    <property type="protein sequence ID" value="MTE11954.1"/>
    <property type="molecule type" value="Genomic_DNA"/>
</dbReference>
<dbReference type="PANTHER" id="PTHR38480:SF1">
    <property type="entry name" value="SLR0254 PROTEIN"/>
    <property type="match status" value="1"/>
</dbReference>
<evidence type="ECO:0000259" key="6">
    <source>
        <dbReference type="Pfam" id="PF06271"/>
    </source>
</evidence>
<comment type="subcellular location">
    <subcellularLocation>
        <location evidence="1">Membrane</location>
        <topology evidence="1">Multi-pass membrane protein</topology>
    </subcellularLocation>
</comment>
<proteinExistence type="predicted"/>
<feature type="transmembrane region" description="Helical" evidence="5">
    <location>
        <begin position="62"/>
        <end position="79"/>
    </location>
</feature>
<name>A0A6I3KV93_9NOCA</name>
<keyword evidence="2 5" id="KW-0812">Transmembrane</keyword>